<evidence type="ECO:0000256" key="6">
    <source>
        <dbReference type="PROSITE-ProRule" id="PRU00708"/>
    </source>
</evidence>
<dbReference type="PANTHER" id="PTHR47926">
    <property type="entry name" value="PENTATRICOPEPTIDE REPEAT-CONTAINING PROTEIN"/>
    <property type="match status" value="1"/>
</dbReference>
<keyword evidence="5" id="KW-0809">Transit peptide</keyword>
<name>A0A8T2QSJ6_CERRI</name>
<keyword evidence="3" id="KW-0934">Plastid</keyword>
<comment type="caution">
    <text evidence="7">The sequence shown here is derived from an EMBL/GenBank/DDBJ whole genome shotgun (WGS) entry which is preliminary data.</text>
</comment>
<dbReference type="InterPro" id="IPR011990">
    <property type="entry name" value="TPR-like_helical_dom_sf"/>
</dbReference>
<evidence type="ECO:0000313" key="8">
    <source>
        <dbReference type="Proteomes" id="UP000825935"/>
    </source>
</evidence>
<evidence type="ECO:0000256" key="2">
    <source>
        <dbReference type="ARBA" id="ARBA00022528"/>
    </source>
</evidence>
<keyword evidence="2" id="KW-0150">Chloroplast</keyword>
<organism evidence="7 8">
    <name type="scientific">Ceratopteris richardii</name>
    <name type="common">Triangle waterfern</name>
    <dbReference type="NCBI Taxonomy" id="49495"/>
    <lineage>
        <taxon>Eukaryota</taxon>
        <taxon>Viridiplantae</taxon>
        <taxon>Streptophyta</taxon>
        <taxon>Embryophyta</taxon>
        <taxon>Tracheophyta</taxon>
        <taxon>Polypodiopsida</taxon>
        <taxon>Polypodiidae</taxon>
        <taxon>Polypodiales</taxon>
        <taxon>Pteridineae</taxon>
        <taxon>Pteridaceae</taxon>
        <taxon>Parkerioideae</taxon>
        <taxon>Ceratopteris</taxon>
    </lineage>
</organism>
<feature type="repeat" description="PPR" evidence="6">
    <location>
        <begin position="205"/>
        <end position="239"/>
    </location>
</feature>
<feature type="repeat" description="PPR" evidence="6">
    <location>
        <begin position="409"/>
        <end position="443"/>
    </location>
</feature>
<feature type="repeat" description="PPR" evidence="6">
    <location>
        <begin position="444"/>
        <end position="478"/>
    </location>
</feature>
<evidence type="ECO:0000256" key="5">
    <source>
        <dbReference type="ARBA" id="ARBA00022946"/>
    </source>
</evidence>
<dbReference type="GO" id="GO:0009451">
    <property type="term" value="P:RNA modification"/>
    <property type="evidence" value="ECO:0007669"/>
    <property type="project" value="InterPro"/>
</dbReference>
<gene>
    <name evidence="7" type="ORF">KP509_32G026200</name>
</gene>
<dbReference type="PANTHER" id="PTHR47926:SF455">
    <property type="entry name" value="PENTACOTRIPEPTIDE-REPEAT REGION OF PRORP DOMAIN-CONTAINING PROTEIN"/>
    <property type="match status" value="1"/>
</dbReference>
<evidence type="ECO:0000313" key="7">
    <source>
        <dbReference type="EMBL" id="KAH7286876.1"/>
    </source>
</evidence>
<dbReference type="NCBIfam" id="TIGR00756">
    <property type="entry name" value="PPR"/>
    <property type="match status" value="7"/>
</dbReference>
<feature type="repeat" description="PPR" evidence="6">
    <location>
        <begin position="307"/>
        <end position="341"/>
    </location>
</feature>
<dbReference type="OrthoDB" id="185373at2759"/>
<dbReference type="Pfam" id="PF13041">
    <property type="entry name" value="PPR_2"/>
    <property type="match status" value="7"/>
</dbReference>
<sequence length="962" mass="108306">MHSNGVISDLAAFRQQWQKKLHEVLWKVQTLHEGARLPEQEIIYLFQECGKKKDFSLSCIFHSILVDLGLDSSSLFGDHLIQLYSTCGNVTKAWGTFLKNSRPTLYTWNMILNAHVQQGFFDKIIRIFKYMNQQGIEPDKFTFLPVLKASGRLLDLEHVRLLHLFIIERSLQADTVIGSAIVDIYSKYFELEDALHVFDHLSKKDIVTWNAMIGCFVKCGDHSSAFDLMNAMMQLGLVPNDVTFCYLLRVCASLKCPNTVKFLAHDMIIKQGLESITMVTNSLVDMYAKCGHLDAARKLFGSLACKDVVIWNVMIAGYVHNGNGLLAIQLFTEMQRVRAKPDKYTFASSLQACAMLGALDVGLQIHFLIVENELDNNVVIKRMLIDMYAKCGNLSDGCKIFGDLQNNCDVASWNSLASGYIVRGDPAAAVLLYEKMQKQGLQPDDITYTWALKAYAAEADFSEGMALHDEVIKKGFETSESIGSSLVEFYACSKLLDDGRKIFDNLPVKDLVLWNVLITAYMQAQMPLLSLQIFEKMQVEEMQPDNFTFSCVIKACGDIKDMVSGRFIHDQILKSNCQDDLATGNSLVEMYGKFGNIEELYSVFQTLMNRDVITWNTVISVLIQQGMCFPVLELFERMQDDTIDPDEVTYINVLKVCTSIGTVLEGRLLHDQILRHGFDLHMNIKNQIVQMYIHNINLQEGYRVSIPMEEDSIQCDSEVDEHNLHETEVLCSGCSLEMCAEIIQSEKANYLAVLNACSSFGAIAQGMLMHDEIIRYGHDIDLVVGSTLIHFYAECGKIGEARTVFDMLPNYDVVCWNTMIAGYTRHGEYLEAKRCLEAMGDHGLIPDVRTYCSILAACGRTGEGDEGNKYLKSMEESFGVLPDRWHFTCMIDLLCREGKLDKAGILLRSSPFSPDVSGQRALLSAYRSHGDKSLGRECYDTAMLTSSSNSSEHYLSAEEENV</sequence>
<dbReference type="Pfam" id="PF12854">
    <property type="entry name" value="PPR_1"/>
    <property type="match status" value="1"/>
</dbReference>
<feature type="repeat" description="PPR" evidence="6">
    <location>
        <begin position="510"/>
        <end position="544"/>
    </location>
</feature>
<dbReference type="Gene3D" id="1.25.40.10">
    <property type="entry name" value="Tetratricopeptide repeat domain"/>
    <property type="match status" value="7"/>
</dbReference>
<evidence type="ECO:0008006" key="9">
    <source>
        <dbReference type="Google" id="ProtNLM"/>
    </source>
</evidence>
<evidence type="ECO:0000256" key="4">
    <source>
        <dbReference type="ARBA" id="ARBA00022737"/>
    </source>
</evidence>
<evidence type="ECO:0000256" key="1">
    <source>
        <dbReference type="ARBA" id="ARBA00004229"/>
    </source>
</evidence>
<feature type="repeat" description="PPR" evidence="6">
    <location>
        <begin position="812"/>
        <end position="846"/>
    </location>
</feature>
<dbReference type="AlphaFoldDB" id="A0A8T2QSJ6"/>
<dbReference type="InterPro" id="IPR046960">
    <property type="entry name" value="PPR_At4g14850-like_plant"/>
</dbReference>
<accession>A0A8T2QSJ6</accession>
<dbReference type="EMBL" id="CM035437">
    <property type="protein sequence ID" value="KAH7286877.1"/>
    <property type="molecule type" value="Genomic_DNA"/>
</dbReference>
<dbReference type="GO" id="GO:0009507">
    <property type="term" value="C:chloroplast"/>
    <property type="evidence" value="ECO:0007669"/>
    <property type="project" value="UniProtKB-SubCell"/>
</dbReference>
<comment type="subcellular location">
    <subcellularLocation>
        <location evidence="1">Plastid</location>
        <location evidence="1">Chloroplast</location>
    </subcellularLocation>
</comment>
<proteinExistence type="predicted"/>
<dbReference type="FunFam" id="1.25.40.10:FF:000158">
    <property type="entry name" value="pentatricopeptide repeat-containing protein At2g33680"/>
    <property type="match status" value="1"/>
</dbReference>
<keyword evidence="8" id="KW-1185">Reference proteome</keyword>
<dbReference type="GO" id="GO:0048731">
    <property type="term" value="P:system development"/>
    <property type="evidence" value="ECO:0007669"/>
    <property type="project" value="UniProtKB-ARBA"/>
</dbReference>
<dbReference type="PROSITE" id="PS51375">
    <property type="entry name" value="PPR"/>
    <property type="match status" value="8"/>
</dbReference>
<keyword evidence="4" id="KW-0677">Repeat</keyword>
<dbReference type="GO" id="GO:0003723">
    <property type="term" value="F:RNA binding"/>
    <property type="evidence" value="ECO:0007669"/>
    <property type="project" value="InterPro"/>
</dbReference>
<reference evidence="7" key="1">
    <citation type="submission" date="2021-08" db="EMBL/GenBank/DDBJ databases">
        <title>WGS assembly of Ceratopteris richardii.</title>
        <authorList>
            <person name="Marchant D.B."/>
            <person name="Chen G."/>
            <person name="Jenkins J."/>
            <person name="Shu S."/>
            <person name="Leebens-Mack J."/>
            <person name="Grimwood J."/>
            <person name="Schmutz J."/>
            <person name="Soltis P."/>
            <person name="Soltis D."/>
            <person name="Chen Z.-H."/>
        </authorList>
    </citation>
    <scope>NUCLEOTIDE SEQUENCE</scope>
    <source>
        <strain evidence="7">Whitten #5841</strain>
        <tissue evidence="7">Leaf</tissue>
    </source>
</reference>
<dbReference type="Proteomes" id="UP000825935">
    <property type="component" value="Chromosome 32"/>
</dbReference>
<dbReference type="Pfam" id="PF01535">
    <property type="entry name" value="PPR"/>
    <property type="match status" value="2"/>
</dbReference>
<dbReference type="EMBL" id="CM035437">
    <property type="protein sequence ID" value="KAH7286876.1"/>
    <property type="molecule type" value="Genomic_DNA"/>
</dbReference>
<dbReference type="InterPro" id="IPR002885">
    <property type="entry name" value="PPR_rpt"/>
</dbReference>
<feature type="repeat" description="PPR" evidence="6">
    <location>
        <begin position="104"/>
        <end position="138"/>
    </location>
</feature>
<protein>
    <recommendedName>
        <fullName evidence="9">Pentatricopeptide repeat-containing protein</fullName>
    </recommendedName>
</protein>
<dbReference type="FunFam" id="1.25.40.10:FF:000395">
    <property type="entry name" value="Pentatricopeptide repeat-containing protein chloroplastic"/>
    <property type="match status" value="1"/>
</dbReference>
<feature type="repeat" description="PPR" evidence="6">
    <location>
        <begin position="611"/>
        <end position="645"/>
    </location>
</feature>
<evidence type="ECO:0000256" key="3">
    <source>
        <dbReference type="ARBA" id="ARBA00022640"/>
    </source>
</evidence>